<dbReference type="RefSeq" id="WP_059023487.1">
    <property type="nucleotide sequence ID" value="NZ_LN609302.1"/>
</dbReference>
<evidence type="ECO:0000256" key="8">
    <source>
        <dbReference type="RuleBase" id="RU003738"/>
    </source>
</evidence>
<keyword evidence="13" id="KW-1185">Reference proteome</keyword>
<dbReference type="PROSITE" id="PS00878">
    <property type="entry name" value="ODR_DC_2_1"/>
    <property type="match status" value="1"/>
</dbReference>
<feature type="binding site" evidence="5">
    <location>
        <position position="397"/>
    </location>
    <ligand>
        <name>substrate</name>
    </ligand>
</feature>
<keyword evidence="5 8" id="KW-0457">Lysine biosynthesis</keyword>
<dbReference type="GO" id="GO:0009089">
    <property type="term" value="P:lysine biosynthetic process via diaminopimelate"/>
    <property type="evidence" value="ECO:0007669"/>
    <property type="project" value="UniProtKB-UniRule"/>
</dbReference>
<reference evidence="11 13" key="3">
    <citation type="journal article" date="2020" name="Int. J. Syst. Evol. Microbiol.">
        <title>Novel acetic acid bacteria from cider fermentations: Acetobacter conturbans sp. nov. and Acetobacter fallax sp. nov.</title>
        <authorList>
            <person name="Sombolestani A.S."/>
            <person name="Cleenwerck I."/>
            <person name="Cnockaert M."/>
            <person name="Borremans W."/>
            <person name="Wieme A.D."/>
            <person name="De Vuyst L."/>
            <person name="Vandamme P."/>
        </authorList>
    </citation>
    <scope>NUCLEOTIDE SEQUENCE [LARGE SCALE GENOMIC DNA]</scope>
    <source>
        <strain evidence="11 13">LMG 23848</strain>
    </source>
</reference>
<feature type="binding site" evidence="5">
    <location>
        <position position="369"/>
    </location>
    <ligand>
        <name>substrate</name>
    </ligand>
</feature>
<gene>
    <name evidence="5 10" type="primary">lysA</name>
    <name evidence="10" type="ORF">AGA_1318</name>
    <name evidence="11" type="ORF">GOB80_02305</name>
</gene>
<name>A0A0U5FXC7_9PROT</name>
<dbReference type="SUPFAM" id="SSF51419">
    <property type="entry name" value="PLP-binding barrel"/>
    <property type="match status" value="1"/>
</dbReference>
<evidence type="ECO:0000313" key="10">
    <source>
        <dbReference type="EMBL" id="CEF55280.1"/>
    </source>
</evidence>
<dbReference type="GO" id="GO:0008836">
    <property type="term" value="F:diaminopimelate decarboxylase activity"/>
    <property type="evidence" value="ECO:0007669"/>
    <property type="project" value="UniProtKB-UniRule"/>
</dbReference>
<comment type="pathway">
    <text evidence="5 8">Amino-acid biosynthesis; L-lysine biosynthesis via DAP pathway; L-lysine from DL-2,6-diaminopimelate: step 1/1.</text>
</comment>
<keyword evidence="3 5" id="KW-0663">Pyridoxal phosphate</keyword>
<dbReference type="InterPro" id="IPR029066">
    <property type="entry name" value="PLP-binding_barrel"/>
</dbReference>
<feature type="binding site" evidence="5">
    <location>
        <position position="336"/>
    </location>
    <ligand>
        <name>substrate</name>
    </ligand>
</feature>
<dbReference type="InterPro" id="IPR022653">
    <property type="entry name" value="De-COase2_pyr-phos_BS"/>
</dbReference>
<accession>A0A0U5FXC7</accession>
<proteinExistence type="inferred from homology"/>
<evidence type="ECO:0000313" key="11">
    <source>
        <dbReference type="EMBL" id="NHO38528.1"/>
    </source>
</evidence>
<dbReference type="HAMAP" id="MF_02120">
    <property type="entry name" value="LysA"/>
    <property type="match status" value="1"/>
</dbReference>
<feature type="active site" description="Proton donor" evidence="7">
    <location>
        <position position="368"/>
    </location>
</feature>
<evidence type="ECO:0000259" key="9">
    <source>
        <dbReference type="Pfam" id="PF02784"/>
    </source>
</evidence>
<dbReference type="EC" id="4.1.1.20" evidence="5 6"/>
<evidence type="ECO:0000256" key="2">
    <source>
        <dbReference type="ARBA" id="ARBA00022793"/>
    </source>
</evidence>
<feature type="binding site" evidence="5">
    <location>
        <position position="340"/>
    </location>
    <ligand>
        <name>substrate</name>
    </ligand>
</feature>
<comment type="function">
    <text evidence="5">Specifically catalyzes the decarboxylation of meso-diaminopimelate (meso-DAP) to L-lysine.</text>
</comment>
<feature type="binding site" evidence="5">
    <location>
        <position position="262"/>
    </location>
    <ligand>
        <name>pyridoxal 5'-phosphate</name>
        <dbReference type="ChEBI" id="CHEBI:597326"/>
    </ligand>
</feature>
<protein>
    <recommendedName>
        <fullName evidence="5 6">Diaminopimelate decarboxylase</fullName>
        <shortName evidence="5">DAP decarboxylase</shortName>
        <shortName evidence="5">DAPDC</shortName>
        <ecNumber evidence="5 6">4.1.1.20</ecNumber>
    </recommendedName>
</protein>
<evidence type="ECO:0000256" key="4">
    <source>
        <dbReference type="ARBA" id="ARBA00023239"/>
    </source>
</evidence>
<evidence type="ECO:0000313" key="13">
    <source>
        <dbReference type="Proteomes" id="UP000657200"/>
    </source>
</evidence>
<comment type="similarity">
    <text evidence="5">Belongs to the Orn/Lys/Arg decarboxylase class-II family. LysA subfamily.</text>
</comment>
<evidence type="ECO:0000313" key="12">
    <source>
        <dbReference type="Proteomes" id="UP000068250"/>
    </source>
</evidence>
<dbReference type="PRINTS" id="PR01181">
    <property type="entry name" value="DAPDCRBXLASE"/>
</dbReference>
<evidence type="ECO:0000256" key="3">
    <source>
        <dbReference type="ARBA" id="ARBA00022898"/>
    </source>
</evidence>
<dbReference type="InterPro" id="IPR009006">
    <property type="entry name" value="Ala_racemase/Decarboxylase_C"/>
</dbReference>
<comment type="catalytic activity">
    <reaction evidence="5 8">
        <text>meso-2,6-diaminopimelate + H(+) = L-lysine + CO2</text>
        <dbReference type="Rhea" id="RHEA:15101"/>
        <dbReference type="ChEBI" id="CHEBI:15378"/>
        <dbReference type="ChEBI" id="CHEBI:16526"/>
        <dbReference type="ChEBI" id="CHEBI:32551"/>
        <dbReference type="ChEBI" id="CHEBI:57791"/>
        <dbReference type="EC" id="4.1.1.20"/>
    </reaction>
</comment>
<keyword evidence="4 5" id="KW-0456">Lyase</keyword>
<dbReference type="Proteomes" id="UP000657200">
    <property type="component" value="Unassembled WGS sequence"/>
</dbReference>
<feature type="binding site" evidence="5">
    <location>
        <position position="299"/>
    </location>
    <ligand>
        <name>substrate</name>
    </ligand>
</feature>
<dbReference type="InterPro" id="IPR000183">
    <property type="entry name" value="Orn/DAP/Arg_de-COase"/>
</dbReference>
<feature type="binding site" evidence="5">
    <location>
        <begin position="296"/>
        <end position="299"/>
    </location>
    <ligand>
        <name>pyridoxal 5'-phosphate</name>
        <dbReference type="ChEBI" id="CHEBI:597326"/>
    </ligand>
</feature>
<evidence type="ECO:0000256" key="1">
    <source>
        <dbReference type="ARBA" id="ARBA00001933"/>
    </source>
</evidence>
<dbReference type="FunFam" id="3.20.20.10:FF:000003">
    <property type="entry name" value="Diaminopimelate decarboxylase"/>
    <property type="match status" value="1"/>
</dbReference>
<feature type="modified residue" description="N6-(pyridoxal phosphate)lysine" evidence="5 7">
    <location>
        <position position="83"/>
    </location>
</feature>
<dbReference type="Gene3D" id="3.20.20.10">
    <property type="entry name" value="Alanine racemase"/>
    <property type="match status" value="1"/>
</dbReference>
<evidence type="ECO:0000256" key="7">
    <source>
        <dbReference type="PIRSR" id="PIRSR600183-50"/>
    </source>
</evidence>
<dbReference type="InterPro" id="IPR022657">
    <property type="entry name" value="De-COase2_CS"/>
</dbReference>
<reference evidence="10" key="1">
    <citation type="submission" date="2014-09" db="EMBL/GenBank/DDBJ databases">
        <authorList>
            <person name="Magalhaes I.L.F."/>
            <person name="Oliveira U."/>
            <person name="Santos F.R."/>
            <person name="Vidigal T.H.D.A."/>
            <person name="Brescovit A.D."/>
            <person name="Santos A.J."/>
        </authorList>
    </citation>
    <scope>NUCLEOTIDE SEQUENCE</scope>
    <source>
        <strain evidence="10">LMG 23848T</strain>
    </source>
</reference>
<feature type="domain" description="Orn/DAP/Arg decarboxylase 2 N-terminal" evidence="9">
    <location>
        <begin position="57"/>
        <end position="300"/>
    </location>
</feature>
<dbReference type="EMBL" id="WOTE01000001">
    <property type="protein sequence ID" value="NHO38528.1"/>
    <property type="molecule type" value="Genomic_DNA"/>
</dbReference>
<dbReference type="SUPFAM" id="SSF50621">
    <property type="entry name" value="Alanine racemase C-terminal domain-like"/>
    <property type="match status" value="1"/>
</dbReference>
<dbReference type="STRING" id="431306.AGA_1318"/>
<dbReference type="PROSITE" id="PS00879">
    <property type="entry name" value="ODR_DC_2_2"/>
    <property type="match status" value="1"/>
</dbReference>
<dbReference type="OrthoDB" id="9802241at2"/>
<comment type="cofactor">
    <cofactor evidence="1 5 7 8">
        <name>pyridoxal 5'-phosphate</name>
        <dbReference type="ChEBI" id="CHEBI:597326"/>
    </cofactor>
</comment>
<dbReference type="CDD" id="cd06828">
    <property type="entry name" value="PLPDE_III_DapDC"/>
    <property type="match status" value="1"/>
</dbReference>
<sequence>MADLPVHTDADPSLAELLATHPHLTTDPLCGLMFEGVPLNAIADAVGTPCWVLGAGTLRQRLRRMQTAMTDAGLDVGIHYAVKANDHLSVLSLIGREGYGVDIVSGGELARTQKAGIPAERVVFSGVGKSDAELEYAIGLGVGQINVESAEELDIISAIATRLGKQASITLRINPDVDAKTHAKITTGLAANKFGIPFDNAAALYARAFTLPGLKPVGFATHIGSQILSTAPYHAAYARVAELVRSVRASGLKVEVVDCGGGLGICYRNEVEGRPEALAAAMRAELGDLGVRLSIEPGRWPIGPAGVLLSSVILRKEEGLPGPFLVLDAAMNDMVRPSMYDAWHGILPLAPQAFGQPATPTHVVGPVCESGDTFARDRQLPPLGRASRIAILDTGAYGAVMSSTYNSRPLAAQVLIEDGQWTVIRHRQTLEELWQDEAMPAHPTGKV</sequence>
<dbReference type="Proteomes" id="UP000068250">
    <property type="component" value="Chromosome I"/>
</dbReference>
<dbReference type="NCBIfam" id="TIGR01048">
    <property type="entry name" value="lysA"/>
    <property type="match status" value="1"/>
</dbReference>
<evidence type="ECO:0000256" key="6">
    <source>
        <dbReference type="NCBIfam" id="TIGR01048"/>
    </source>
</evidence>
<dbReference type="InterPro" id="IPR022644">
    <property type="entry name" value="De-COase2_N"/>
</dbReference>
<dbReference type="PATRIC" id="fig|431306.5.peg.1343"/>
<dbReference type="AlphaFoldDB" id="A0A0U5FXC7"/>
<keyword evidence="2 5" id="KW-0210">Decarboxylase</keyword>
<dbReference type="InterPro" id="IPR002986">
    <property type="entry name" value="DAP_deCOOHase_LysA"/>
</dbReference>
<dbReference type="PRINTS" id="PR01179">
    <property type="entry name" value="ODADCRBXLASE"/>
</dbReference>
<dbReference type="GO" id="GO:0030170">
    <property type="term" value="F:pyridoxal phosphate binding"/>
    <property type="evidence" value="ECO:0007669"/>
    <property type="project" value="UniProtKB-UniRule"/>
</dbReference>
<comment type="subunit">
    <text evidence="5">Homodimer.</text>
</comment>
<keyword evidence="5" id="KW-0028">Amino-acid biosynthesis</keyword>
<dbReference type="PANTHER" id="PTHR43727">
    <property type="entry name" value="DIAMINOPIMELATE DECARBOXYLASE"/>
    <property type="match status" value="1"/>
</dbReference>
<reference evidence="12" key="2">
    <citation type="submission" date="2014-09" db="EMBL/GenBank/DDBJ databases">
        <authorList>
            <person name="Illeghems K.G."/>
        </authorList>
    </citation>
    <scope>NUCLEOTIDE SEQUENCE [LARGE SCALE GENOMIC DNA]</scope>
    <source>
        <strain evidence="12">LMG 23848T</strain>
    </source>
</reference>
<dbReference type="UniPathway" id="UPA00034">
    <property type="reaction ID" value="UER00027"/>
</dbReference>
<dbReference type="Pfam" id="PF02784">
    <property type="entry name" value="Orn_Arg_deC_N"/>
    <property type="match status" value="1"/>
</dbReference>
<dbReference type="Gene3D" id="2.40.37.10">
    <property type="entry name" value="Lyase, Ornithine Decarboxylase, Chain A, domain 1"/>
    <property type="match status" value="1"/>
</dbReference>
<evidence type="ECO:0000256" key="5">
    <source>
        <dbReference type="HAMAP-Rule" id="MF_02120"/>
    </source>
</evidence>
<organism evidence="10 12">
    <name type="scientific">Acetobacter ghanensis</name>
    <dbReference type="NCBI Taxonomy" id="431306"/>
    <lineage>
        <taxon>Bacteria</taxon>
        <taxon>Pseudomonadati</taxon>
        <taxon>Pseudomonadota</taxon>
        <taxon>Alphaproteobacteria</taxon>
        <taxon>Acetobacterales</taxon>
        <taxon>Acetobacteraceae</taxon>
        <taxon>Acetobacter</taxon>
    </lineage>
</organism>
<dbReference type="PANTHER" id="PTHR43727:SF2">
    <property type="entry name" value="GROUP IV DECARBOXYLASE"/>
    <property type="match status" value="1"/>
</dbReference>
<feature type="binding site" evidence="5">
    <location>
        <position position="397"/>
    </location>
    <ligand>
        <name>pyridoxal 5'-phosphate</name>
        <dbReference type="ChEBI" id="CHEBI:597326"/>
    </ligand>
</feature>
<dbReference type="EMBL" id="LN609302">
    <property type="protein sequence ID" value="CEF55280.1"/>
    <property type="molecule type" value="Genomic_DNA"/>
</dbReference>